<comment type="caution">
    <text evidence="1">The sequence shown here is derived from an EMBL/GenBank/DDBJ whole genome shotgun (WGS) entry which is preliminary data.</text>
</comment>
<evidence type="ECO:0000313" key="1">
    <source>
        <dbReference type="EMBL" id="EEF60299.1"/>
    </source>
</evidence>
<dbReference type="EMBL" id="ABOX02000018">
    <property type="protein sequence ID" value="EEF60299.1"/>
    <property type="molecule type" value="Genomic_DNA"/>
</dbReference>
<keyword evidence="2" id="KW-1185">Reference proteome</keyword>
<evidence type="ECO:0000313" key="2">
    <source>
        <dbReference type="Proteomes" id="UP000003688"/>
    </source>
</evidence>
<dbReference type="Proteomes" id="UP000003688">
    <property type="component" value="Unassembled WGS sequence"/>
</dbReference>
<gene>
    <name evidence="1" type="ORF">Cflav_PD2995</name>
</gene>
<organism evidence="1 2">
    <name type="scientific">Pedosphaera parvula (strain Ellin514)</name>
    <dbReference type="NCBI Taxonomy" id="320771"/>
    <lineage>
        <taxon>Bacteria</taxon>
        <taxon>Pseudomonadati</taxon>
        <taxon>Verrucomicrobiota</taxon>
        <taxon>Pedosphaerae</taxon>
        <taxon>Pedosphaerales</taxon>
        <taxon>Pedosphaeraceae</taxon>
        <taxon>Pedosphaera</taxon>
    </lineage>
</organism>
<proteinExistence type="predicted"/>
<reference evidence="1 2" key="1">
    <citation type="journal article" date="2011" name="J. Bacteriol.">
        <title>Genome sequence of 'Pedosphaera parvula' Ellin514, an aerobic Verrucomicrobial isolate from pasture soil.</title>
        <authorList>
            <person name="Kant R."/>
            <person name="van Passel M.W."/>
            <person name="Sangwan P."/>
            <person name="Palva A."/>
            <person name="Lucas S."/>
            <person name="Copeland A."/>
            <person name="Lapidus A."/>
            <person name="Glavina Del Rio T."/>
            <person name="Dalin E."/>
            <person name="Tice H."/>
            <person name="Bruce D."/>
            <person name="Goodwin L."/>
            <person name="Pitluck S."/>
            <person name="Chertkov O."/>
            <person name="Larimer F.W."/>
            <person name="Land M.L."/>
            <person name="Hauser L."/>
            <person name="Brettin T.S."/>
            <person name="Detter J.C."/>
            <person name="Han S."/>
            <person name="de Vos W.M."/>
            <person name="Janssen P.H."/>
            <person name="Smidt H."/>
        </authorList>
    </citation>
    <scope>NUCLEOTIDE SEQUENCE [LARGE SCALE GENOMIC DNA]</scope>
    <source>
        <strain evidence="1 2">Ellin514</strain>
    </source>
</reference>
<protein>
    <submittedName>
        <fullName evidence="1">Uncharacterized protein</fullName>
    </submittedName>
</protein>
<dbReference type="STRING" id="320771.Cflav_PD2995"/>
<dbReference type="AlphaFoldDB" id="B9XIN6"/>
<accession>B9XIN6</accession>
<name>B9XIN6_PEDPL</name>
<dbReference type="Gene3D" id="2.60.120.380">
    <property type="match status" value="1"/>
</dbReference>
<sequence length="512" mass="53512" precursor="true">MTEKACFELGTKLCFRQPGWQMPAWFSARYPAIFFLLAVLISCSTVVFAATAPPNDTCTGAEVIPSAGPFPYLSGVAADVSGATTVGDPPSPACISGSISRSVWYQFTPSATKLYTISTGSDTATTVVDTVMAIYTSASNCGGPFALVACNDDSGGLAAAISKTLNAGTTYYLVVWISGSVAPSAGKTAVQLRVSQPVVPANDTCAGAEIIPGNGPFPYLTSVADTTLATTAGDPPAPSCNTNFSRSVWYRFTPNASAVYELSTCADTATTIYDTLMAVYTSPSGCSGPYTFVVCNDNACGTRAVITATLSAGVTYYIVIWEAGNDPYTPGETSVQMRVSGYFPPAIVTTAATSITSTGAVLNAVVNPNHVLTSGWFEWGTTTNFGNITPVQSLGNGSSNFQMGASIAGIQSAKTYYFRGMATNNLGISQGTNRTFTRSITLPQFTLAAHLTNGAFHSQFSGNAGQSYLIQGSTNLVNWPVLGNATELGGGLFQFDESNPTNLLRFYRVFSP</sequence>